<organism evidence="8 9">
    <name type="scientific">Ramphastos sulfuratus</name>
    <dbReference type="NCBI Taxonomy" id="322582"/>
    <lineage>
        <taxon>Eukaryota</taxon>
        <taxon>Metazoa</taxon>
        <taxon>Chordata</taxon>
        <taxon>Craniata</taxon>
        <taxon>Vertebrata</taxon>
        <taxon>Euteleostomi</taxon>
        <taxon>Archelosauria</taxon>
        <taxon>Archosauria</taxon>
        <taxon>Dinosauria</taxon>
        <taxon>Saurischia</taxon>
        <taxon>Theropoda</taxon>
        <taxon>Coelurosauria</taxon>
        <taxon>Aves</taxon>
        <taxon>Neognathae</taxon>
        <taxon>Neoaves</taxon>
        <taxon>Telluraves</taxon>
        <taxon>Coraciimorphae</taxon>
        <taxon>Piciformes</taxon>
        <taxon>Ramphastidae</taxon>
        <taxon>Ramphastos</taxon>
    </lineage>
</organism>
<comment type="similarity">
    <text evidence="2">Belongs to the LIMR family.</text>
</comment>
<feature type="coiled-coil region" evidence="6">
    <location>
        <begin position="140"/>
        <end position="167"/>
    </location>
</feature>
<evidence type="ECO:0000256" key="2">
    <source>
        <dbReference type="ARBA" id="ARBA00010487"/>
    </source>
</evidence>
<dbReference type="Pfam" id="PF04791">
    <property type="entry name" value="LMBR1"/>
    <property type="match status" value="1"/>
</dbReference>
<keyword evidence="9" id="KW-1185">Reference proteome</keyword>
<keyword evidence="4 7" id="KW-1133">Transmembrane helix</keyword>
<gene>
    <name evidence="8" type="primary">Lmbrd2</name>
    <name evidence="8" type="ORF">RAMSUL_R12642</name>
</gene>
<evidence type="ECO:0000313" key="9">
    <source>
        <dbReference type="Proteomes" id="UP000611227"/>
    </source>
</evidence>
<dbReference type="PANTHER" id="PTHR21355:SF0">
    <property type="entry name" value="G-PROTEIN COUPLED RECEPTOR-ASSOCIATED PROTEIN LMBRD2"/>
    <property type="match status" value="1"/>
</dbReference>
<evidence type="ECO:0000313" key="8">
    <source>
        <dbReference type="EMBL" id="NXP76292.1"/>
    </source>
</evidence>
<keyword evidence="6" id="KW-0175">Coiled coil</keyword>
<evidence type="ECO:0000256" key="1">
    <source>
        <dbReference type="ARBA" id="ARBA00004141"/>
    </source>
</evidence>
<evidence type="ECO:0000256" key="3">
    <source>
        <dbReference type="ARBA" id="ARBA00022692"/>
    </source>
</evidence>
<dbReference type="GO" id="GO:0016020">
    <property type="term" value="C:membrane"/>
    <property type="evidence" value="ECO:0007669"/>
    <property type="project" value="UniProtKB-SubCell"/>
</dbReference>
<proteinExistence type="inferred from homology"/>
<dbReference type="InterPro" id="IPR051584">
    <property type="entry name" value="GPCR-associated_LMBR1"/>
</dbReference>
<dbReference type="GO" id="GO:0071875">
    <property type="term" value="P:adrenergic receptor signaling pathway"/>
    <property type="evidence" value="ECO:0007669"/>
    <property type="project" value="TreeGrafter"/>
</dbReference>
<feature type="transmembrane region" description="Helical" evidence="7">
    <location>
        <begin position="62"/>
        <end position="81"/>
    </location>
</feature>
<feature type="non-terminal residue" evidence="8">
    <location>
        <position position="1"/>
    </location>
</feature>
<accession>A0A852C4X0</accession>
<feature type="transmembrane region" description="Helical" evidence="7">
    <location>
        <begin position="93"/>
        <end position="117"/>
    </location>
</feature>
<feature type="transmembrane region" description="Helical" evidence="7">
    <location>
        <begin position="294"/>
        <end position="320"/>
    </location>
</feature>
<dbReference type="EMBL" id="WBNM01022724">
    <property type="protein sequence ID" value="NXP76292.1"/>
    <property type="molecule type" value="Genomic_DNA"/>
</dbReference>
<sequence length="389" mass="46070">SKQKCFKPWSYIPNGIMPIFWRVVYWTSQFLTWILLPFMQSYARSGGFSITGKIKTALIENAIYYGTYLLIFGAFLIYVAVNPNFNLQWNQLQTIGIAAANTWGLFLLVLLLGYGLVEIPRSHWNGAKRGYLLMKTYFKAAKLMTEKADAEENLEDIMEEVRKVSESIKYNHPLRKCVDTILKKCPTEYQERMGRNMDDYEDFDERQNSYPSEKSLVKLHKQVIYSVQRHRRTQVQWEILLEQAFYLEDVAKNETSATRQFVHTFRSREPENKIIQYFYTPTVEWYWECLLRPWFYRVLAVVLATFSVIVVWSECTFFSTKPVLSLFAVFIQLAEKTYNYIYIEMACFLTIFFLSICVYSTVFRIRVFNYYYLASHHQTDAYSLLFSGM</sequence>
<protein>
    <submittedName>
        <fullName evidence="8">LMBD2 protein</fullName>
    </submittedName>
</protein>
<comment type="caution">
    <text evidence="8">The sequence shown here is derived from an EMBL/GenBank/DDBJ whole genome shotgun (WGS) entry which is preliminary data.</text>
</comment>
<dbReference type="Proteomes" id="UP000611227">
    <property type="component" value="Unassembled WGS sequence"/>
</dbReference>
<feature type="non-terminal residue" evidence="8">
    <location>
        <position position="389"/>
    </location>
</feature>
<dbReference type="AlphaFoldDB" id="A0A852C4X0"/>
<keyword evidence="5 7" id="KW-0472">Membrane</keyword>
<keyword evidence="3 7" id="KW-0812">Transmembrane</keyword>
<dbReference type="InterPro" id="IPR006876">
    <property type="entry name" value="LMBR1-like_membr_prot"/>
</dbReference>
<dbReference type="PANTHER" id="PTHR21355">
    <property type="entry name" value="G-PROTEIN COUPLED RECEPTOR-ASSOCIATED PROTEIN LMBRD2"/>
    <property type="match status" value="1"/>
</dbReference>
<evidence type="ECO:0000256" key="5">
    <source>
        <dbReference type="ARBA" id="ARBA00023136"/>
    </source>
</evidence>
<evidence type="ECO:0000256" key="6">
    <source>
        <dbReference type="SAM" id="Coils"/>
    </source>
</evidence>
<evidence type="ECO:0000256" key="7">
    <source>
        <dbReference type="SAM" id="Phobius"/>
    </source>
</evidence>
<evidence type="ECO:0000256" key="4">
    <source>
        <dbReference type="ARBA" id="ARBA00022989"/>
    </source>
</evidence>
<feature type="transmembrane region" description="Helical" evidence="7">
    <location>
        <begin position="23"/>
        <end position="42"/>
    </location>
</feature>
<comment type="subcellular location">
    <subcellularLocation>
        <location evidence="1">Membrane</location>
        <topology evidence="1">Multi-pass membrane protein</topology>
    </subcellularLocation>
</comment>
<name>A0A852C4X0_9PICI</name>
<reference evidence="8" key="1">
    <citation type="submission" date="2019-09" db="EMBL/GenBank/DDBJ databases">
        <title>Bird 10,000 Genomes (B10K) Project - Family phase.</title>
        <authorList>
            <person name="Zhang G."/>
        </authorList>
    </citation>
    <scope>NUCLEOTIDE SEQUENCE</scope>
    <source>
        <strain evidence="8">B10K-DU-001-30</strain>
        <tissue evidence="8">Muscle</tissue>
    </source>
</reference>
<feature type="transmembrane region" description="Helical" evidence="7">
    <location>
        <begin position="340"/>
        <end position="362"/>
    </location>
</feature>